<dbReference type="EMBL" id="KN833735">
    <property type="protein sequence ID" value="KIK22802.1"/>
    <property type="molecule type" value="Genomic_DNA"/>
</dbReference>
<feature type="compositionally biased region" description="Polar residues" evidence="1">
    <location>
        <begin position="203"/>
        <end position="212"/>
    </location>
</feature>
<organism evidence="2 3">
    <name type="scientific">Pisolithus microcarpus 441</name>
    <dbReference type="NCBI Taxonomy" id="765257"/>
    <lineage>
        <taxon>Eukaryota</taxon>
        <taxon>Fungi</taxon>
        <taxon>Dikarya</taxon>
        <taxon>Basidiomycota</taxon>
        <taxon>Agaricomycotina</taxon>
        <taxon>Agaricomycetes</taxon>
        <taxon>Agaricomycetidae</taxon>
        <taxon>Boletales</taxon>
        <taxon>Sclerodermatineae</taxon>
        <taxon>Pisolithaceae</taxon>
        <taxon>Pisolithus</taxon>
    </lineage>
</organism>
<sequence length="266" mass="29525">MAEPDPGQNIERVSFDFFSVRTATSNGGQGEHKLIHREQVQSYFTYDLALRRNSGNPPEVPTGSRFAFCEPDSSGHLCVVFSGTPPTKEEVLGADCDLCSREEIEGGKVLTGPQADTIDSMLWDAAERLKRQRERNHQGYLGRCEWREDRQRGRGPFATNTREHPYECRPGDHQSTHARSQPESSKAAGKRPATPPPLHIHSNPPSTASPNQPVMGPSHIMTDNTLSTTIVTTNDNEDGVYEEYYEEELADESMNVEVPTVDEGVA</sequence>
<keyword evidence="3" id="KW-1185">Reference proteome</keyword>
<dbReference type="Proteomes" id="UP000054018">
    <property type="component" value="Unassembled WGS sequence"/>
</dbReference>
<accession>A0A0C9ZK20</accession>
<dbReference type="AlphaFoldDB" id="A0A0C9ZK20"/>
<proteinExistence type="predicted"/>
<feature type="region of interest" description="Disordered" evidence="1">
    <location>
        <begin position="150"/>
        <end position="218"/>
    </location>
</feature>
<feature type="compositionally biased region" description="Basic and acidic residues" evidence="1">
    <location>
        <begin position="161"/>
        <end position="175"/>
    </location>
</feature>
<evidence type="ECO:0000256" key="1">
    <source>
        <dbReference type="SAM" id="MobiDB-lite"/>
    </source>
</evidence>
<dbReference type="HOGENOM" id="CLU_091436_0_0_1"/>
<reference evidence="2 3" key="1">
    <citation type="submission" date="2014-04" db="EMBL/GenBank/DDBJ databases">
        <authorList>
            <consortium name="DOE Joint Genome Institute"/>
            <person name="Kuo A."/>
            <person name="Kohler A."/>
            <person name="Costa M.D."/>
            <person name="Nagy L.G."/>
            <person name="Floudas D."/>
            <person name="Copeland A."/>
            <person name="Barry K.W."/>
            <person name="Cichocki N."/>
            <person name="Veneault-Fourrey C."/>
            <person name="LaButti K."/>
            <person name="Lindquist E.A."/>
            <person name="Lipzen A."/>
            <person name="Lundell T."/>
            <person name="Morin E."/>
            <person name="Murat C."/>
            <person name="Sun H."/>
            <person name="Tunlid A."/>
            <person name="Henrissat B."/>
            <person name="Grigoriev I.V."/>
            <person name="Hibbett D.S."/>
            <person name="Martin F."/>
            <person name="Nordberg H.P."/>
            <person name="Cantor M.N."/>
            <person name="Hua S.X."/>
        </authorList>
    </citation>
    <scope>NUCLEOTIDE SEQUENCE [LARGE SCALE GENOMIC DNA]</scope>
    <source>
        <strain evidence="2 3">441</strain>
    </source>
</reference>
<reference evidence="3" key="2">
    <citation type="submission" date="2015-01" db="EMBL/GenBank/DDBJ databases">
        <title>Evolutionary Origins and Diversification of the Mycorrhizal Mutualists.</title>
        <authorList>
            <consortium name="DOE Joint Genome Institute"/>
            <consortium name="Mycorrhizal Genomics Consortium"/>
            <person name="Kohler A."/>
            <person name="Kuo A."/>
            <person name="Nagy L.G."/>
            <person name="Floudas D."/>
            <person name="Copeland A."/>
            <person name="Barry K.W."/>
            <person name="Cichocki N."/>
            <person name="Veneault-Fourrey C."/>
            <person name="LaButti K."/>
            <person name="Lindquist E.A."/>
            <person name="Lipzen A."/>
            <person name="Lundell T."/>
            <person name="Morin E."/>
            <person name="Murat C."/>
            <person name="Riley R."/>
            <person name="Ohm R."/>
            <person name="Sun H."/>
            <person name="Tunlid A."/>
            <person name="Henrissat B."/>
            <person name="Grigoriev I.V."/>
            <person name="Hibbett D.S."/>
            <person name="Martin F."/>
        </authorList>
    </citation>
    <scope>NUCLEOTIDE SEQUENCE [LARGE SCALE GENOMIC DNA]</scope>
    <source>
        <strain evidence="3">441</strain>
    </source>
</reference>
<evidence type="ECO:0000313" key="2">
    <source>
        <dbReference type="EMBL" id="KIK22802.1"/>
    </source>
</evidence>
<dbReference type="OrthoDB" id="2702471at2759"/>
<protein>
    <submittedName>
        <fullName evidence="2">Uncharacterized protein</fullName>
    </submittedName>
</protein>
<name>A0A0C9ZK20_9AGAM</name>
<evidence type="ECO:0000313" key="3">
    <source>
        <dbReference type="Proteomes" id="UP000054018"/>
    </source>
</evidence>
<gene>
    <name evidence="2" type="ORF">PISMIDRAFT_11372</name>
</gene>